<dbReference type="PANTHER" id="PTHR18934:SF99">
    <property type="entry name" value="ATP-DEPENDENT RNA HELICASE DHX37-RELATED"/>
    <property type="match status" value="1"/>
</dbReference>
<dbReference type="InterPro" id="IPR027417">
    <property type="entry name" value="P-loop_NTPase"/>
</dbReference>
<dbReference type="PROSITE" id="PS51192">
    <property type="entry name" value="HELICASE_ATP_BIND_1"/>
    <property type="match status" value="1"/>
</dbReference>
<proteinExistence type="inferred from homology"/>
<feature type="region of interest" description="Disordered" evidence="7">
    <location>
        <begin position="994"/>
        <end position="1051"/>
    </location>
</feature>
<dbReference type="PANTHER" id="PTHR18934">
    <property type="entry name" value="ATP-DEPENDENT RNA HELICASE"/>
    <property type="match status" value="1"/>
</dbReference>
<feature type="compositionally biased region" description="Basic and acidic residues" evidence="7">
    <location>
        <begin position="223"/>
        <end position="234"/>
    </location>
</feature>
<dbReference type="Pfam" id="PF04408">
    <property type="entry name" value="WHD_HA2"/>
    <property type="match status" value="1"/>
</dbReference>
<dbReference type="InterPro" id="IPR003593">
    <property type="entry name" value="AAA+_ATPase"/>
</dbReference>
<evidence type="ECO:0000259" key="8">
    <source>
        <dbReference type="PROSITE" id="PS51192"/>
    </source>
</evidence>
<dbReference type="Pfam" id="PF11898">
    <property type="entry name" value="DUF3418"/>
    <property type="match status" value="1"/>
</dbReference>
<feature type="compositionally biased region" description="Low complexity" evidence="7">
    <location>
        <begin position="1003"/>
        <end position="1042"/>
    </location>
</feature>
<dbReference type="InterPro" id="IPR010222">
    <property type="entry name" value="RNA_helicase_HrpA"/>
</dbReference>
<dbReference type="Gene3D" id="1.20.120.1080">
    <property type="match status" value="1"/>
</dbReference>
<dbReference type="InterPro" id="IPR014001">
    <property type="entry name" value="Helicase_ATP-bd"/>
</dbReference>
<evidence type="ECO:0000256" key="7">
    <source>
        <dbReference type="SAM" id="MobiDB-lite"/>
    </source>
</evidence>
<dbReference type="CDD" id="cd18791">
    <property type="entry name" value="SF2_C_RHA"/>
    <property type="match status" value="1"/>
</dbReference>
<dbReference type="InterPro" id="IPR011709">
    <property type="entry name" value="DEAD-box_helicase_OB_fold"/>
</dbReference>
<dbReference type="InterPro" id="IPR001650">
    <property type="entry name" value="Helicase_C-like"/>
</dbReference>
<dbReference type="NCBIfam" id="TIGR01967">
    <property type="entry name" value="DEAH_box_HrpA"/>
    <property type="match status" value="1"/>
</dbReference>
<dbReference type="InterPro" id="IPR024590">
    <property type="entry name" value="HrpA_C"/>
</dbReference>
<dbReference type="PROSITE" id="PS00690">
    <property type="entry name" value="DEAH_ATP_HELICASE"/>
    <property type="match status" value="1"/>
</dbReference>
<dbReference type="Pfam" id="PF07717">
    <property type="entry name" value="OB_NTP_bind"/>
    <property type="match status" value="1"/>
</dbReference>
<evidence type="ECO:0000259" key="9">
    <source>
        <dbReference type="PROSITE" id="PS51194"/>
    </source>
</evidence>
<accession>A0ABX0DF04</accession>
<gene>
    <name evidence="10" type="primary">hrpA</name>
    <name evidence="10" type="ORF">G6N77_04740</name>
</gene>
<name>A0ABX0DF04_9MICC</name>
<feature type="compositionally biased region" description="Acidic residues" evidence="7">
    <location>
        <begin position="208"/>
        <end position="217"/>
    </location>
</feature>
<dbReference type="GO" id="GO:0016787">
    <property type="term" value="F:hydrolase activity"/>
    <property type="evidence" value="ECO:0007669"/>
    <property type="project" value="UniProtKB-KW"/>
</dbReference>
<feature type="domain" description="Helicase ATP-binding" evidence="8">
    <location>
        <begin position="21"/>
        <end position="184"/>
    </location>
</feature>
<keyword evidence="6" id="KW-0067">ATP-binding</keyword>
<dbReference type="SMART" id="SM00490">
    <property type="entry name" value="HELICc"/>
    <property type="match status" value="1"/>
</dbReference>
<dbReference type="Pfam" id="PF00271">
    <property type="entry name" value="Helicase_C"/>
    <property type="match status" value="1"/>
</dbReference>
<dbReference type="Pfam" id="PF21010">
    <property type="entry name" value="HA2_C"/>
    <property type="match status" value="1"/>
</dbReference>
<keyword evidence="3" id="KW-0547">Nucleotide-binding</keyword>
<dbReference type="SMART" id="SM00382">
    <property type="entry name" value="AAA"/>
    <property type="match status" value="1"/>
</dbReference>
<evidence type="ECO:0000256" key="2">
    <source>
        <dbReference type="ARBA" id="ARBA00012552"/>
    </source>
</evidence>
<dbReference type="GO" id="GO:0003724">
    <property type="term" value="F:RNA helicase activity"/>
    <property type="evidence" value="ECO:0007669"/>
    <property type="project" value="UniProtKB-EC"/>
</dbReference>
<comment type="similarity">
    <text evidence="1">Belongs to the DEAD box helicase family. DEAH subfamily.</text>
</comment>
<dbReference type="RefSeq" id="WP_165180871.1">
    <property type="nucleotide sequence ID" value="NZ_JAAKZI010000005.1"/>
</dbReference>
<evidence type="ECO:0000256" key="6">
    <source>
        <dbReference type="ARBA" id="ARBA00022840"/>
    </source>
</evidence>
<evidence type="ECO:0000256" key="1">
    <source>
        <dbReference type="ARBA" id="ARBA00008792"/>
    </source>
</evidence>
<feature type="domain" description="Helicase C-terminal" evidence="9">
    <location>
        <begin position="246"/>
        <end position="418"/>
    </location>
</feature>
<evidence type="ECO:0000256" key="5">
    <source>
        <dbReference type="ARBA" id="ARBA00022806"/>
    </source>
</evidence>
<evidence type="ECO:0000313" key="11">
    <source>
        <dbReference type="Proteomes" id="UP000479226"/>
    </source>
</evidence>
<reference evidence="10 11" key="1">
    <citation type="submission" date="2020-02" db="EMBL/GenBank/DDBJ databases">
        <title>Genome sequence of the type strain DSM 27180 of Arthrobacter silviterrae.</title>
        <authorList>
            <person name="Gao J."/>
            <person name="Sun J."/>
        </authorList>
    </citation>
    <scope>NUCLEOTIDE SEQUENCE [LARGE SCALE GENOMIC DNA]</scope>
    <source>
        <strain evidence="10 11">DSM 27180</strain>
    </source>
</reference>
<keyword evidence="11" id="KW-1185">Reference proteome</keyword>
<evidence type="ECO:0000256" key="3">
    <source>
        <dbReference type="ARBA" id="ARBA00022741"/>
    </source>
</evidence>
<dbReference type="InterPro" id="IPR011545">
    <property type="entry name" value="DEAD/DEAH_box_helicase_dom"/>
</dbReference>
<dbReference type="Proteomes" id="UP000479226">
    <property type="component" value="Unassembled WGS sequence"/>
</dbReference>
<organism evidence="10 11">
    <name type="scientific">Arthrobacter silviterrae</name>
    <dbReference type="NCBI Taxonomy" id="2026658"/>
    <lineage>
        <taxon>Bacteria</taxon>
        <taxon>Bacillati</taxon>
        <taxon>Actinomycetota</taxon>
        <taxon>Actinomycetes</taxon>
        <taxon>Micrococcales</taxon>
        <taxon>Micrococcaceae</taxon>
        <taxon>Arthrobacter</taxon>
    </lineage>
</organism>
<dbReference type="SUPFAM" id="SSF52540">
    <property type="entry name" value="P-loop containing nucleoside triphosphate hydrolases"/>
    <property type="match status" value="1"/>
</dbReference>
<dbReference type="Gene3D" id="3.40.50.300">
    <property type="entry name" value="P-loop containing nucleotide triphosphate hydrolases"/>
    <property type="match status" value="2"/>
</dbReference>
<feature type="region of interest" description="Disordered" evidence="7">
    <location>
        <begin position="198"/>
        <end position="243"/>
    </location>
</feature>
<dbReference type="SMART" id="SM00487">
    <property type="entry name" value="DEXDc"/>
    <property type="match status" value="1"/>
</dbReference>
<dbReference type="InterPro" id="IPR002464">
    <property type="entry name" value="DNA/RNA_helicase_DEAH_CS"/>
</dbReference>
<dbReference type="PROSITE" id="PS51194">
    <property type="entry name" value="HELICASE_CTER"/>
    <property type="match status" value="1"/>
</dbReference>
<protein>
    <recommendedName>
        <fullName evidence="2">RNA helicase</fullName>
        <ecNumber evidence="2">3.6.4.13</ecNumber>
    </recommendedName>
</protein>
<sequence>MTFTITYPAALPVSERRDDLMAAIAANQVTIIAGETGSGKTTQIPKMCVELGLAEKGLIGHTQPRRLAARTVAERIASELDVKIGEEVGFQVRFTGHVGPQTKIKLMTDGILLAEIQRDKLLRKYSVIIIDEAHERSLNIDFILGYLRQILPKRPDLKVIITSATIDPERFAAHFASPEGPAPIMEVSGRTFPVEIRYRPLSGPANGSEEDMDDDGEAGLGADRNRHGGNREDGGNSEEDRDPLDAVCDAVDELSKEAPGDILIFFSGEREIRDAADALHGRVKTNPRLRNAEILPLFARLSLAEQHAVFTPGSRRRIVLATNVAETSLTVPGIKYVIDPGTARISRYSHRTKVQRLPIERVSQASANQRSGRCGRVSDGICIRLYSEEDFNARSEFTDPEILRTNLAAVILQMTAMGVARGPKDVEQFPFVQPPDSRAITDGITLLRELGAVNAQGAITAVGRQLSQLPVDPRLGRMIVEAAKRGVAAEVMVLAAALTIQDPRERPTDKQQLAQEKHRRFQDENSDFTGFLNLWRYIREKQNELSSSAFRRLCKAEFINYLRVREWQDLFTQLKQMGKSLDIKVSGNDIDPVANHDAIHMSLLTGLLSHIGLYDQRKREYAGARGTKFMVFPGSALFKKSPDWVMAAELVETSRLWARVAAKFDPLWAEQVAPELVKRTYSEPHWSKKMGSVMAHEKVTLYGVPIVPDRRIHYGRIDPELSRELFIRHALVEGDWHTNHKFFHRNQALLAEVEELETRMRRRDLRVDDEALFEFYDGRVGGEVVSERHFDKWWKDARHQNPALLDFDAHVVMVEEPSLDEAAFPKTWTEGEFELPLSYEFHPTAPGAAPNPSDGVTVQVPLLFLNQLHEAPFRWQIPGLRAELVTALIKSLPKAVRKNFIPAPDVGRQAAAALAADFDPAADLLEPSLELALRRIKGHIIPPGSWNWDAVPSHLRMTFSVVDKNARILEEGQNLSDLQAKLAGATRRAIAESLGATPKTTQAGRAPLAAPAAGSNGKGRPAPANGTPAAGRATAGGASPASNIPGNSADAAGIQERSGITGWDLGSLPREVKRLVGGHTVTGYPALVDEGATAGIRVFQRQDVADLAMRAGVIRLLALRVPSPDRYVLDHLSNTEKLTFSQNPHGSVTELIADCTLATIDKLTPAALPWNQKDFDALYETVRAELIDTVFSVTAVVEKVLASKLRIDKALRSTSSLPLISALNDIKQQLDLLVYPGFVAKTGFAQLSQLPRYLAAIERRLEKLPSNVARDGQSMAAVQRLEDEYDDAMAALLPGQRSTAGLEHVRWMIEELRVSLFAVELGTAYSVSEKRIRVALSKAMA</sequence>
<dbReference type="InterPro" id="IPR048333">
    <property type="entry name" value="HA2_WH"/>
</dbReference>
<dbReference type="SMART" id="SM00847">
    <property type="entry name" value="HA2"/>
    <property type="match status" value="1"/>
</dbReference>
<dbReference type="Pfam" id="PF00270">
    <property type="entry name" value="DEAD"/>
    <property type="match status" value="1"/>
</dbReference>
<keyword evidence="4 10" id="KW-0378">Hydrolase</keyword>
<evidence type="ECO:0000313" key="10">
    <source>
        <dbReference type="EMBL" id="NGN82772.1"/>
    </source>
</evidence>
<dbReference type="EMBL" id="JAAKZI010000005">
    <property type="protein sequence ID" value="NGN82772.1"/>
    <property type="molecule type" value="Genomic_DNA"/>
</dbReference>
<evidence type="ECO:0000256" key="4">
    <source>
        <dbReference type="ARBA" id="ARBA00022801"/>
    </source>
</evidence>
<dbReference type="EC" id="3.6.4.13" evidence="2"/>
<comment type="caution">
    <text evidence="10">The sequence shown here is derived from an EMBL/GenBank/DDBJ whole genome shotgun (WGS) entry which is preliminary data.</text>
</comment>
<keyword evidence="5 10" id="KW-0347">Helicase</keyword>
<dbReference type="InterPro" id="IPR007502">
    <property type="entry name" value="Helicase-assoc_dom"/>
</dbReference>